<feature type="region of interest" description="Disordered" evidence="5">
    <location>
        <begin position="141"/>
        <end position="249"/>
    </location>
</feature>
<evidence type="ECO:0000313" key="7">
    <source>
        <dbReference type="EMBL" id="CDJ62310.1"/>
    </source>
</evidence>
<feature type="region of interest" description="Disordered" evidence="5">
    <location>
        <begin position="112"/>
        <end position="131"/>
    </location>
</feature>
<evidence type="ECO:0000256" key="5">
    <source>
        <dbReference type="SAM" id="MobiDB-lite"/>
    </source>
</evidence>
<dbReference type="GO" id="GO:0016020">
    <property type="term" value="C:membrane"/>
    <property type="evidence" value="ECO:0007669"/>
    <property type="project" value="UniProtKB-SubCell"/>
</dbReference>
<organism evidence="7 8">
    <name type="scientific">Eimeria necatrix</name>
    <dbReference type="NCBI Taxonomy" id="51315"/>
    <lineage>
        <taxon>Eukaryota</taxon>
        <taxon>Sar</taxon>
        <taxon>Alveolata</taxon>
        <taxon>Apicomplexa</taxon>
        <taxon>Conoidasida</taxon>
        <taxon>Coccidia</taxon>
        <taxon>Eucoccidiorida</taxon>
        <taxon>Eimeriorina</taxon>
        <taxon>Eimeriidae</taxon>
        <taxon>Eimeria</taxon>
    </lineage>
</organism>
<dbReference type="RefSeq" id="XP_013439672.1">
    <property type="nucleotide sequence ID" value="XM_013584218.1"/>
</dbReference>
<dbReference type="VEuPathDB" id="ToxoDB:ENH_00012600"/>
<keyword evidence="8" id="KW-1185">Reference proteome</keyword>
<sequence>MGSCGNRYCLSSVFKRLSVPYCAMMGPQKPHVPLSPQKLVQYTSKGLRCGVATALLTVSSSFMLSEATQQQRHHREEEAVGIMDTSAVAVAIGLACVAIAGAFYFFKDRFYSSTSSSPQSRTGEARRRNVDRSALEELMAGGAGASAARSSTYATSTDLQAAQKKKEEREQRREQRRQQGEAAALAAAAAAAAAAAEAASESDHEGAAHMSNKQAKQEAYRKRQAERDRLRAEREAEEERLAEEKRKKEQEEYEEWKKTFEVEAEGELHVTPEEEAKRLEQFLSFIRMRKAVELDEIAAEFGLKTKDCVKRIECLQEGGRLCGVLDDRGRFLCVTKEELHKLAEALKSQGRFSKETDLVSICNRIIRLTPSDEDKAKIEEEQRTSMKLIELAAAEE</sequence>
<gene>
    <name evidence="7" type="ORF">ENH_00012600</name>
</gene>
<feature type="compositionally biased region" description="Basic and acidic residues" evidence="5">
    <location>
        <begin position="164"/>
        <end position="179"/>
    </location>
</feature>
<evidence type="ECO:0000256" key="3">
    <source>
        <dbReference type="ARBA" id="ARBA00022989"/>
    </source>
</evidence>
<dbReference type="GO" id="GO:0044389">
    <property type="term" value="F:ubiquitin-like protein ligase binding"/>
    <property type="evidence" value="ECO:0007669"/>
    <property type="project" value="TreeGrafter"/>
</dbReference>
<keyword evidence="2 6" id="KW-0812">Transmembrane</keyword>
<dbReference type="OrthoDB" id="347819at2759"/>
<evidence type="ECO:0008006" key="9">
    <source>
        <dbReference type="Google" id="ProtNLM"/>
    </source>
</evidence>
<evidence type="ECO:0000313" key="8">
    <source>
        <dbReference type="Proteomes" id="UP000030754"/>
    </source>
</evidence>
<dbReference type="PANTHER" id="PTHR48176:SF1">
    <property type="entry name" value="DDRGK DOMAIN-CONTAINING PROTEIN 1"/>
    <property type="match status" value="1"/>
</dbReference>
<dbReference type="SUPFAM" id="SSF46785">
    <property type="entry name" value="Winged helix' DNA-binding domain"/>
    <property type="match status" value="1"/>
</dbReference>
<dbReference type="InterPro" id="IPR036388">
    <property type="entry name" value="WH-like_DNA-bd_sf"/>
</dbReference>
<evidence type="ECO:0000256" key="6">
    <source>
        <dbReference type="SAM" id="Phobius"/>
    </source>
</evidence>
<keyword evidence="3 6" id="KW-1133">Transmembrane helix</keyword>
<feature type="transmembrane region" description="Helical" evidence="6">
    <location>
        <begin position="85"/>
        <end position="106"/>
    </location>
</feature>
<dbReference type="InterPro" id="IPR036390">
    <property type="entry name" value="WH_DNA-bd_sf"/>
</dbReference>
<dbReference type="Pfam" id="PF09756">
    <property type="entry name" value="DDRGK"/>
    <property type="match status" value="1"/>
</dbReference>
<dbReference type="EMBL" id="HG722429">
    <property type="protein sequence ID" value="CDJ62310.1"/>
    <property type="molecule type" value="Genomic_DNA"/>
</dbReference>
<feature type="compositionally biased region" description="Low complexity" evidence="5">
    <location>
        <begin position="145"/>
        <end position="162"/>
    </location>
</feature>
<dbReference type="Gene3D" id="1.10.10.10">
    <property type="entry name" value="Winged helix-like DNA-binding domain superfamily/Winged helix DNA-binding domain"/>
    <property type="match status" value="1"/>
</dbReference>
<dbReference type="PANTHER" id="PTHR48176">
    <property type="entry name" value="DDRGK DOMAIN-CONTAINING PROTEIN 1"/>
    <property type="match status" value="1"/>
</dbReference>
<keyword evidence="4 6" id="KW-0472">Membrane</keyword>
<evidence type="ECO:0000256" key="4">
    <source>
        <dbReference type="ARBA" id="ARBA00023136"/>
    </source>
</evidence>
<accession>U6MKX8</accession>
<name>U6MKX8_9EIME</name>
<dbReference type="InterPro" id="IPR019153">
    <property type="entry name" value="DDRGK_dom-contain"/>
</dbReference>
<dbReference type="AlphaFoldDB" id="U6MKX8"/>
<proteinExistence type="predicted"/>
<feature type="compositionally biased region" description="Basic and acidic residues" evidence="5">
    <location>
        <begin position="215"/>
        <end position="249"/>
    </location>
</feature>
<reference evidence="7" key="2">
    <citation type="submission" date="2013-10" db="EMBL/GenBank/DDBJ databases">
        <authorList>
            <person name="Aslett M."/>
        </authorList>
    </citation>
    <scope>NUCLEOTIDE SEQUENCE [LARGE SCALE GENOMIC DNA]</scope>
    <source>
        <strain evidence="7">Houghton</strain>
    </source>
</reference>
<dbReference type="InterPro" id="IPR050899">
    <property type="entry name" value="DDRGK_domain-containing"/>
</dbReference>
<protein>
    <recommendedName>
        <fullName evidence="9">DDRGK domain-containing protein</fullName>
    </recommendedName>
</protein>
<feature type="compositionally biased region" description="Low complexity" evidence="5">
    <location>
        <begin position="180"/>
        <end position="199"/>
    </location>
</feature>
<dbReference type="Proteomes" id="UP000030754">
    <property type="component" value="Unassembled WGS sequence"/>
</dbReference>
<reference evidence="7" key="1">
    <citation type="submission" date="2013-10" db="EMBL/GenBank/DDBJ databases">
        <title>Genomic analysis of the causative agents of coccidiosis in chickens.</title>
        <authorList>
            <person name="Reid A.J."/>
            <person name="Blake D."/>
            <person name="Billington K."/>
            <person name="Browne H."/>
            <person name="Dunn M."/>
            <person name="Hung S."/>
            <person name="Kawahara F."/>
            <person name="Miranda-Saavedra D."/>
            <person name="Mourier T."/>
            <person name="Nagra H."/>
            <person name="Otto T.D."/>
            <person name="Rawlings N."/>
            <person name="Sanchez A."/>
            <person name="Sanders M."/>
            <person name="Subramaniam C."/>
            <person name="Tay Y."/>
            <person name="Dear P."/>
            <person name="Doerig C."/>
            <person name="Gruber A."/>
            <person name="Parkinson J."/>
            <person name="Shirley M."/>
            <person name="Wan K.L."/>
            <person name="Berriman M."/>
            <person name="Tomley F."/>
            <person name="Pain A."/>
        </authorList>
    </citation>
    <scope>NUCLEOTIDE SEQUENCE [LARGE SCALE GENOMIC DNA]</scope>
    <source>
        <strain evidence="7">Houghton</strain>
    </source>
</reference>
<dbReference type="GeneID" id="25471445"/>
<evidence type="ECO:0000256" key="2">
    <source>
        <dbReference type="ARBA" id="ARBA00022692"/>
    </source>
</evidence>
<evidence type="ECO:0000256" key="1">
    <source>
        <dbReference type="ARBA" id="ARBA00004167"/>
    </source>
</evidence>
<dbReference type="SMART" id="SM01128">
    <property type="entry name" value="DDRGK"/>
    <property type="match status" value="1"/>
</dbReference>
<comment type="subcellular location">
    <subcellularLocation>
        <location evidence="1">Membrane</location>
        <topology evidence="1">Single-pass membrane protein</topology>
    </subcellularLocation>
</comment>